<dbReference type="Proteomes" id="UP001153269">
    <property type="component" value="Unassembled WGS sequence"/>
</dbReference>
<dbReference type="GO" id="GO:0032467">
    <property type="term" value="P:positive regulation of cytokinesis"/>
    <property type="evidence" value="ECO:0007669"/>
    <property type="project" value="TreeGrafter"/>
</dbReference>
<dbReference type="PANTHER" id="PTHR21831">
    <property type="entry name" value="MICROTUBULE-ASSOCIATED PROTEIN 10"/>
    <property type="match status" value="1"/>
</dbReference>
<feature type="compositionally biased region" description="Basic and acidic residues" evidence="1">
    <location>
        <begin position="239"/>
        <end position="253"/>
    </location>
</feature>
<dbReference type="GO" id="GO:0005813">
    <property type="term" value="C:centrosome"/>
    <property type="evidence" value="ECO:0007669"/>
    <property type="project" value="TreeGrafter"/>
</dbReference>
<accession>A0A9N7UFY1</accession>
<dbReference type="Pfam" id="PF14924">
    <property type="entry name" value="MAP10_N"/>
    <property type="match status" value="1"/>
</dbReference>
<reference evidence="2" key="1">
    <citation type="submission" date="2020-03" db="EMBL/GenBank/DDBJ databases">
        <authorList>
            <person name="Weist P."/>
        </authorList>
    </citation>
    <scope>NUCLEOTIDE SEQUENCE</scope>
</reference>
<dbReference type="GO" id="GO:1990023">
    <property type="term" value="C:mitotic spindle midzone"/>
    <property type="evidence" value="ECO:0007669"/>
    <property type="project" value="TreeGrafter"/>
</dbReference>
<dbReference type="InterPro" id="IPR039302">
    <property type="entry name" value="MAP10"/>
</dbReference>
<evidence type="ECO:0000313" key="2">
    <source>
        <dbReference type="EMBL" id="CAB1431258.1"/>
    </source>
</evidence>
<feature type="compositionally biased region" description="Basic and acidic residues" evidence="1">
    <location>
        <begin position="143"/>
        <end position="153"/>
    </location>
</feature>
<dbReference type="GO" id="GO:0051256">
    <property type="term" value="P:mitotic spindle midzone assembly"/>
    <property type="evidence" value="ECO:0007669"/>
    <property type="project" value="TreeGrafter"/>
</dbReference>
<dbReference type="AlphaFoldDB" id="A0A9N7UFY1"/>
<feature type="compositionally biased region" description="Basic residues" evidence="1">
    <location>
        <begin position="213"/>
        <end position="229"/>
    </location>
</feature>
<keyword evidence="3" id="KW-1185">Reference proteome</keyword>
<feature type="region of interest" description="Disordered" evidence="1">
    <location>
        <begin position="135"/>
        <end position="418"/>
    </location>
</feature>
<organism evidence="2 3">
    <name type="scientific">Pleuronectes platessa</name>
    <name type="common">European plaice</name>
    <dbReference type="NCBI Taxonomy" id="8262"/>
    <lineage>
        <taxon>Eukaryota</taxon>
        <taxon>Metazoa</taxon>
        <taxon>Chordata</taxon>
        <taxon>Craniata</taxon>
        <taxon>Vertebrata</taxon>
        <taxon>Euteleostomi</taxon>
        <taxon>Actinopterygii</taxon>
        <taxon>Neopterygii</taxon>
        <taxon>Teleostei</taxon>
        <taxon>Neoteleostei</taxon>
        <taxon>Acanthomorphata</taxon>
        <taxon>Carangaria</taxon>
        <taxon>Pleuronectiformes</taxon>
        <taxon>Pleuronectoidei</taxon>
        <taxon>Pleuronectidae</taxon>
        <taxon>Pleuronectes</taxon>
    </lineage>
</organism>
<dbReference type="PANTHER" id="PTHR21831:SF2">
    <property type="entry name" value="MICROTUBULE-ASSOCIATED PROTEIN 10"/>
    <property type="match status" value="1"/>
</dbReference>
<feature type="compositionally biased region" description="Basic and acidic residues" evidence="1">
    <location>
        <begin position="56"/>
        <end position="72"/>
    </location>
</feature>
<feature type="compositionally biased region" description="Basic and acidic residues" evidence="1">
    <location>
        <begin position="290"/>
        <end position="305"/>
    </location>
</feature>
<dbReference type="GO" id="GO:0008017">
    <property type="term" value="F:microtubule binding"/>
    <property type="evidence" value="ECO:0007669"/>
    <property type="project" value="InterPro"/>
</dbReference>
<feature type="compositionally biased region" description="Basic and acidic residues" evidence="1">
    <location>
        <begin position="191"/>
        <end position="206"/>
    </location>
</feature>
<name>A0A9N7UFY1_PLEPL</name>
<feature type="compositionally biased region" description="Acidic residues" evidence="1">
    <location>
        <begin position="254"/>
        <end position="265"/>
    </location>
</feature>
<dbReference type="GO" id="GO:0097431">
    <property type="term" value="C:mitotic spindle pole"/>
    <property type="evidence" value="ECO:0007669"/>
    <property type="project" value="TreeGrafter"/>
</dbReference>
<feature type="region of interest" description="Disordered" evidence="1">
    <location>
        <begin position="53"/>
        <end position="72"/>
    </location>
</feature>
<feature type="compositionally biased region" description="Polar residues" evidence="1">
    <location>
        <begin position="269"/>
        <end position="279"/>
    </location>
</feature>
<evidence type="ECO:0000256" key="1">
    <source>
        <dbReference type="SAM" id="MobiDB-lite"/>
    </source>
</evidence>
<protein>
    <submittedName>
        <fullName evidence="2">Uncharacterized protein</fullName>
    </submittedName>
</protein>
<sequence length="443" mass="49251">MSGGHMNDTVQTLFSFELWVENIRVDKEAQVSDELALGVRLLDFPTLLVYQPQHHHRDDGHPGEHAEDERGDHPFNRGKSCFFLMNLNSLHSHLSHTPLYAMVLDVKEEIPRLVGSSLISLDKVMDRVMQDVAQHGVSAPSSHGERGLFDGRGLKSGSVHGGQRAQGGIEERNISIESQRLAHSPTLDNMDSDRAQSKDQSEHHSESNQSQSKRVREKIKSSRSSRHSSTKSSFSDSSMEGHKEGDYTDKGNEEADYADDFDSLEPSDAYSSDPVSSPEPSRGKTPKSPVRLDFHNPDSRSESVQRRAVLPVPLKAPSSPQRSLKATHIIQPRNNASALSLSSDDGDRDESDSLRTVCSRKQMTESSKAERSSRAESFVSSRRERSESTKNSSPLRGLSVESTSSFEPQEAEEVQDELGSLDFRKEYQHVSELVANKLPGYTM</sequence>
<dbReference type="GO" id="GO:0005881">
    <property type="term" value="C:cytoplasmic microtubule"/>
    <property type="evidence" value="ECO:0007669"/>
    <property type="project" value="TreeGrafter"/>
</dbReference>
<gene>
    <name evidence="2" type="ORF">PLEPLA_LOCUS19303</name>
</gene>
<dbReference type="EMBL" id="CADEAL010001324">
    <property type="protein sequence ID" value="CAB1431258.1"/>
    <property type="molecule type" value="Genomic_DNA"/>
</dbReference>
<proteinExistence type="predicted"/>
<comment type="caution">
    <text evidence="2">The sequence shown here is derived from an EMBL/GenBank/DDBJ whole genome shotgun (WGS) entry which is preliminary data.</text>
</comment>
<dbReference type="GO" id="GO:0030496">
    <property type="term" value="C:midbody"/>
    <property type="evidence" value="ECO:0007669"/>
    <property type="project" value="TreeGrafter"/>
</dbReference>
<dbReference type="GO" id="GO:0031122">
    <property type="term" value="P:cytoplasmic microtubule organization"/>
    <property type="evidence" value="ECO:0007669"/>
    <property type="project" value="TreeGrafter"/>
</dbReference>
<evidence type="ECO:0000313" key="3">
    <source>
        <dbReference type="Proteomes" id="UP001153269"/>
    </source>
</evidence>